<dbReference type="AlphaFoldDB" id="A0A0W1A5U9"/>
<evidence type="ECO:0000313" key="3">
    <source>
        <dbReference type="Proteomes" id="UP000054662"/>
    </source>
</evidence>
<sequence>MSKNALYNLIRDRSRFSYVKKPTDITLLAQVHKSGAGYFLFPLSPAPISSLSGYRVTEHHLSVYERPLSALDAKSQYHYTALMQKEGIEYRLHVYFDANDMPVGRPNLAEITLKKELITLDCKKNAQEFLQLAIDSRQNLIGFLRVFQDTVCKNLESQYKKCEAIAKGLAQDTPLNKLAYLEILQQQTNLLNQIIQYSKYPTLFGFKLNALYRTLTSLLDEDMSTDDSDEEIISCDKEERVELIAADSTQKTGYQFTYFKQSTERSRITPNPDSSDEEPDSAMRCQ</sequence>
<dbReference type="EMBL" id="LNZC01000027">
    <property type="protein sequence ID" value="KTD76715.1"/>
    <property type="molecule type" value="Genomic_DNA"/>
</dbReference>
<dbReference type="PATRIC" id="fig|45076.6.peg.2116"/>
<reference evidence="2 3" key="1">
    <citation type="submission" date="2015-11" db="EMBL/GenBank/DDBJ databases">
        <title>Genomic analysis of 38 Legionella species identifies large and diverse effector repertoires.</title>
        <authorList>
            <person name="Burstein D."/>
            <person name="Amaro F."/>
            <person name="Zusman T."/>
            <person name="Lifshitz Z."/>
            <person name="Cohen O."/>
            <person name="Gilbert J.A."/>
            <person name="Pupko T."/>
            <person name="Shuman H.A."/>
            <person name="Segal G."/>
        </authorList>
    </citation>
    <scope>NUCLEOTIDE SEQUENCE [LARGE SCALE GENOMIC DNA]</scope>
    <source>
        <strain evidence="2 3">ATCC 49508</strain>
    </source>
</reference>
<evidence type="ECO:0000313" key="2">
    <source>
        <dbReference type="EMBL" id="KTD76715.1"/>
    </source>
</evidence>
<protein>
    <submittedName>
        <fullName evidence="2">Uncharacterized protein</fullName>
    </submittedName>
</protein>
<gene>
    <name evidence="2" type="ORF">Lwor_1940</name>
</gene>
<accession>A0A0W1A5U9</accession>
<dbReference type="RefSeq" id="WP_058493717.1">
    <property type="nucleotide sequence ID" value="NZ_CBCRUR010000003.1"/>
</dbReference>
<feature type="region of interest" description="Disordered" evidence="1">
    <location>
        <begin position="261"/>
        <end position="286"/>
    </location>
</feature>
<comment type="caution">
    <text evidence="2">The sequence shown here is derived from an EMBL/GenBank/DDBJ whole genome shotgun (WGS) entry which is preliminary data.</text>
</comment>
<keyword evidence="3" id="KW-1185">Reference proteome</keyword>
<name>A0A0W1A5U9_9GAMM</name>
<proteinExistence type="predicted"/>
<evidence type="ECO:0000256" key="1">
    <source>
        <dbReference type="SAM" id="MobiDB-lite"/>
    </source>
</evidence>
<dbReference type="Proteomes" id="UP000054662">
    <property type="component" value="Unassembled WGS sequence"/>
</dbReference>
<organism evidence="2 3">
    <name type="scientific">Legionella worsleiensis</name>
    <dbReference type="NCBI Taxonomy" id="45076"/>
    <lineage>
        <taxon>Bacteria</taxon>
        <taxon>Pseudomonadati</taxon>
        <taxon>Pseudomonadota</taxon>
        <taxon>Gammaproteobacteria</taxon>
        <taxon>Legionellales</taxon>
        <taxon>Legionellaceae</taxon>
        <taxon>Legionella</taxon>
    </lineage>
</organism>
<dbReference type="OrthoDB" id="5653974at2"/>